<protein>
    <submittedName>
        <fullName evidence="1">Glycosyltransferase</fullName>
    </submittedName>
</protein>
<evidence type="ECO:0000313" key="1">
    <source>
        <dbReference type="EMBL" id="CUO84225.1"/>
    </source>
</evidence>
<dbReference type="Proteomes" id="UP000095558">
    <property type="component" value="Unassembled WGS sequence"/>
</dbReference>
<gene>
    <name evidence="1" type="ORF">ERS852470_03525</name>
</gene>
<organism evidence="1 2">
    <name type="scientific">Clostridium disporicum</name>
    <dbReference type="NCBI Taxonomy" id="84024"/>
    <lineage>
        <taxon>Bacteria</taxon>
        <taxon>Bacillati</taxon>
        <taxon>Bacillota</taxon>
        <taxon>Clostridia</taxon>
        <taxon>Eubacteriales</taxon>
        <taxon>Clostridiaceae</taxon>
        <taxon>Clostridium</taxon>
    </lineage>
</organism>
<dbReference type="AlphaFoldDB" id="A0A174IGL5"/>
<dbReference type="GO" id="GO:0016740">
    <property type="term" value="F:transferase activity"/>
    <property type="evidence" value="ECO:0007669"/>
    <property type="project" value="UniProtKB-KW"/>
</dbReference>
<dbReference type="OrthoDB" id="9791827at2"/>
<evidence type="ECO:0000313" key="2">
    <source>
        <dbReference type="Proteomes" id="UP000095558"/>
    </source>
</evidence>
<sequence length="295" mass="34688">MDLIKTIYRKTLSVLPDKLANGIIFFRGYKKIMNLKEPIYLGEKIQWLKIHGQLEELGNYVDKYEVRNFVENTIGKKYLINIFGVYNSVEEIEFDKLPNRFVLKCTNGSQAVIICKDKSKLDIEKAKREMKKWLKGDFYKIKKEYQYKNVKNRIIIEEYLEDESGDLRDYKFYCINGEPYCYSVFSDRFTDKTTDMYDKEGNWLPDILNGGPNSKIKGKRPPHKLDNLDEMFDISRKLSKLFTFVRVDFYIVEGKVYFGELTFTDGAGGEPIKPLSFDAELARDIKLEPILKERV</sequence>
<accession>A0A174IGL5</accession>
<keyword evidence="1" id="KW-0808">Transferase</keyword>
<dbReference type="InterPro" id="IPR029465">
    <property type="entry name" value="ATPgrasp_TupA"/>
</dbReference>
<reference evidence="1 2" key="1">
    <citation type="submission" date="2015-09" db="EMBL/GenBank/DDBJ databases">
        <authorList>
            <consortium name="Pathogen Informatics"/>
        </authorList>
    </citation>
    <scope>NUCLEOTIDE SEQUENCE [LARGE SCALE GENOMIC DNA]</scope>
    <source>
        <strain evidence="1 2">2789STDY5834855</strain>
    </source>
</reference>
<dbReference type="Pfam" id="PF14305">
    <property type="entry name" value="ATPgrasp_TupA"/>
    <property type="match status" value="1"/>
</dbReference>
<dbReference type="SUPFAM" id="SSF56059">
    <property type="entry name" value="Glutathione synthetase ATP-binding domain-like"/>
    <property type="match status" value="1"/>
</dbReference>
<dbReference type="RefSeq" id="WP_055277935.1">
    <property type="nucleotide sequence ID" value="NZ_CYZV01000064.1"/>
</dbReference>
<name>A0A174IGL5_9CLOT</name>
<dbReference type="EMBL" id="CYZV01000064">
    <property type="protein sequence ID" value="CUO84225.1"/>
    <property type="molecule type" value="Genomic_DNA"/>
</dbReference>
<proteinExistence type="predicted"/>